<reference evidence="2 3" key="1">
    <citation type="submission" date="2024-09" db="EMBL/GenBank/DDBJ databases">
        <authorList>
            <person name="Sun Q."/>
            <person name="Mori K."/>
        </authorList>
    </citation>
    <scope>NUCLEOTIDE SEQUENCE [LARGE SCALE GENOMIC DNA]</scope>
    <source>
        <strain evidence="2 3">TBRC 0563</strain>
    </source>
</reference>
<evidence type="ECO:0000313" key="2">
    <source>
        <dbReference type="EMBL" id="MFB9836635.1"/>
    </source>
</evidence>
<dbReference type="EMBL" id="JBHLZP010000295">
    <property type="protein sequence ID" value="MFB9836635.1"/>
    <property type="molecule type" value="Genomic_DNA"/>
</dbReference>
<name>A0ABV5YNM4_9ACTN</name>
<dbReference type="RefSeq" id="WP_378209446.1">
    <property type="nucleotide sequence ID" value="NZ_JBHLZP010000295.1"/>
</dbReference>
<protein>
    <submittedName>
        <fullName evidence="2">Uncharacterized protein</fullName>
    </submittedName>
</protein>
<feature type="region of interest" description="Disordered" evidence="1">
    <location>
        <begin position="117"/>
        <end position="149"/>
    </location>
</feature>
<gene>
    <name evidence="2" type="ORF">ACFFNX_31120</name>
</gene>
<comment type="caution">
    <text evidence="2">The sequence shown here is derived from an EMBL/GenBank/DDBJ whole genome shotgun (WGS) entry which is preliminary data.</text>
</comment>
<organism evidence="2 3">
    <name type="scientific">Actinoallomurus acaciae</name>
    <dbReference type="NCBI Taxonomy" id="502577"/>
    <lineage>
        <taxon>Bacteria</taxon>
        <taxon>Bacillati</taxon>
        <taxon>Actinomycetota</taxon>
        <taxon>Actinomycetes</taxon>
        <taxon>Streptosporangiales</taxon>
        <taxon>Thermomonosporaceae</taxon>
        <taxon>Actinoallomurus</taxon>
    </lineage>
</organism>
<dbReference type="Proteomes" id="UP001589627">
    <property type="component" value="Unassembled WGS sequence"/>
</dbReference>
<proteinExistence type="predicted"/>
<accession>A0ABV5YNM4</accession>
<sequence>MVRADAQAAARAALAQVRTGVPKHRDGRVEALRNLRVARRSAITGRATAQRRIKALVVTAPEQVRAQLRGLSTGELIAVCAALRPDRGRCDDPAVAVKTTLRRLASRAVRRGTVTGGLFWQDRPAPPQPRRGRRRQPRAVANRDHPHGH</sequence>
<evidence type="ECO:0000313" key="3">
    <source>
        <dbReference type="Proteomes" id="UP001589627"/>
    </source>
</evidence>
<evidence type="ECO:0000256" key="1">
    <source>
        <dbReference type="SAM" id="MobiDB-lite"/>
    </source>
</evidence>
<keyword evidence="3" id="KW-1185">Reference proteome</keyword>